<keyword evidence="3" id="KW-0732">Signal</keyword>
<evidence type="ECO:0000256" key="3">
    <source>
        <dbReference type="SAM" id="SignalP"/>
    </source>
</evidence>
<dbReference type="EMBL" id="LR900293">
    <property type="protein sequence ID" value="CAD7245092.1"/>
    <property type="molecule type" value="Genomic_DNA"/>
</dbReference>
<accession>A0A7R9A2C3</accession>
<feature type="signal peptide" evidence="3">
    <location>
        <begin position="1"/>
        <end position="30"/>
    </location>
</feature>
<dbReference type="AlphaFoldDB" id="A0A7R9A2C3"/>
<dbReference type="SMART" id="SM00564">
    <property type="entry name" value="PQQ"/>
    <property type="match status" value="4"/>
</dbReference>
<sequence length="694" mass="77620">MISNNAHTMRIHETIRFPFCLLVFLARAHSQLPKAEPELKSSEGPPVDAESRDPVVDEASVEVDCKEEAGNPANPWFRASLHKLPLYQRHLGSGDGVGGRCFGKRTPAQIFSSGIPLGKSHSVDESVVESKETKTRSEIDPVKYQIVKETAVEERPLTFYQAADVSADSKNSAIVPEDILLVSTLEGSLTAVGKDTGVVRWNLRNEATNLNKNLNVNQGPILYLPDPVVKVPSEAKTSQIPSFLPDPKDGSLYMLRTGRSGKETLKKLPFTIPELVSASPTRTTDGVLYSGKKVDKWIAIDDRTGHAQEVSNFANEVCPFDAKHSLLVGRSDYTIMVLDSHNYHQSWNLTFSDYSANEMTAPMIEDYDLTHLAGSSDGYLLTLNRKDGKLQWKRDFLSPIVAIYLIQHEGLLRVPFTTLASDMLSGIISRLSVDVWKANFIGERKLLPTLYIGQSEHGLYALPAFVDESIVVISLGQVHPHVPLIEGPNNTEEELSLSKENTAQENLTNQKLDWVIFGHYEMPDFLQQTIGPAWQIEQKVSKVIEPSPKLIQHPDRDRYDPLWDDVVTAWMQVRHGNWSFLFSHDFLSASWSASQVFKVWLWNQENIGLKIIVALLILSMATMFLYLYPLAREFHRHSSKRGSRSASRGLSWWNDGAITAIAEEVEPGKIKVGKILFFSSHVLGKGCDGTFVYK</sequence>
<dbReference type="EMBL" id="CAJPEV010000776">
    <property type="protein sequence ID" value="CAG0888450.1"/>
    <property type="molecule type" value="Genomic_DNA"/>
</dbReference>
<dbReference type="OrthoDB" id="63989at2759"/>
<evidence type="ECO:0000256" key="1">
    <source>
        <dbReference type="SAM" id="MobiDB-lite"/>
    </source>
</evidence>
<name>A0A7R9A2C3_9CRUS</name>
<dbReference type="CDD" id="cd09769">
    <property type="entry name" value="Luminal_IRE1"/>
    <property type="match status" value="1"/>
</dbReference>
<dbReference type="Proteomes" id="UP000677054">
    <property type="component" value="Unassembled WGS sequence"/>
</dbReference>
<keyword evidence="2" id="KW-1133">Transmembrane helix</keyword>
<dbReference type="SUPFAM" id="SSF50998">
    <property type="entry name" value="Quinoprotein alcohol dehydrogenase-like"/>
    <property type="match status" value="1"/>
</dbReference>
<dbReference type="Pfam" id="PF13360">
    <property type="entry name" value="PQQ_2"/>
    <property type="match status" value="1"/>
</dbReference>
<evidence type="ECO:0000313" key="5">
    <source>
        <dbReference type="EMBL" id="CAD7245092.1"/>
    </source>
</evidence>
<organism evidence="5">
    <name type="scientific">Darwinula stevensoni</name>
    <dbReference type="NCBI Taxonomy" id="69355"/>
    <lineage>
        <taxon>Eukaryota</taxon>
        <taxon>Metazoa</taxon>
        <taxon>Ecdysozoa</taxon>
        <taxon>Arthropoda</taxon>
        <taxon>Crustacea</taxon>
        <taxon>Oligostraca</taxon>
        <taxon>Ostracoda</taxon>
        <taxon>Podocopa</taxon>
        <taxon>Podocopida</taxon>
        <taxon>Darwinulocopina</taxon>
        <taxon>Darwinuloidea</taxon>
        <taxon>Darwinulidae</taxon>
        <taxon>Darwinula</taxon>
    </lineage>
</organism>
<gene>
    <name evidence="5" type="ORF">DSTB1V02_LOCUS4968</name>
</gene>
<feature type="region of interest" description="Disordered" evidence="1">
    <location>
        <begin position="35"/>
        <end position="54"/>
    </location>
</feature>
<keyword evidence="2" id="KW-0812">Transmembrane</keyword>
<feature type="transmembrane region" description="Helical" evidence="2">
    <location>
        <begin position="611"/>
        <end position="631"/>
    </location>
</feature>
<reference evidence="5" key="1">
    <citation type="submission" date="2020-11" db="EMBL/GenBank/DDBJ databases">
        <authorList>
            <person name="Tran Van P."/>
        </authorList>
    </citation>
    <scope>NUCLEOTIDE SEQUENCE</scope>
</reference>
<evidence type="ECO:0000256" key="2">
    <source>
        <dbReference type="SAM" id="Phobius"/>
    </source>
</evidence>
<evidence type="ECO:0000259" key="4">
    <source>
        <dbReference type="Pfam" id="PF13360"/>
    </source>
</evidence>
<dbReference type="InterPro" id="IPR002372">
    <property type="entry name" value="PQQ_rpt_dom"/>
</dbReference>
<dbReference type="InterPro" id="IPR018391">
    <property type="entry name" value="PQQ_b-propeller_rpt"/>
</dbReference>
<evidence type="ECO:0000313" key="6">
    <source>
        <dbReference type="Proteomes" id="UP000677054"/>
    </source>
</evidence>
<dbReference type="InterPro" id="IPR011047">
    <property type="entry name" value="Quinoprotein_ADH-like_sf"/>
</dbReference>
<feature type="chain" id="PRO_5036209602" description="Pyrrolo-quinoline quinone repeat domain-containing protein" evidence="3">
    <location>
        <begin position="31"/>
        <end position="694"/>
    </location>
</feature>
<keyword evidence="6" id="KW-1185">Reference proteome</keyword>
<keyword evidence="2" id="KW-0472">Membrane</keyword>
<dbReference type="Gene3D" id="2.130.10.10">
    <property type="entry name" value="YVTN repeat-like/Quinoprotein amine dehydrogenase"/>
    <property type="match status" value="1"/>
</dbReference>
<feature type="domain" description="Pyrrolo-quinoline quinone repeat" evidence="4">
    <location>
        <begin position="276"/>
        <end position="395"/>
    </location>
</feature>
<protein>
    <recommendedName>
        <fullName evidence="4">Pyrrolo-quinoline quinone repeat domain-containing protein</fullName>
    </recommendedName>
</protein>
<dbReference type="InterPro" id="IPR015943">
    <property type="entry name" value="WD40/YVTN_repeat-like_dom_sf"/>
</dbReference>
<proteinExistence type="predicted"/>